<evidence type="ECO:0000256" key="1">
    <source>
        <dbReference type="SAM" id="Phobius"/>
    </source>
</evidence>
<accession>A0A4V2DC11</accession>
<comment type="caution">
    <text evidence="2">The sequence shown here is derived from an EMBL/GenBank/DDBJ whole genome shotgun (WGS) entry which is preliminary data.</text>
</comment>
<dbReference type="InterPro" id="IPR036215">
    <property type="entry name" value="TM0957-like_sf"/>
</dbReference>
<keyword evidence="1" id="KW-0472">Membrane</keyword>
<dbReference type="OrthoDB" id="1425705at2"/>
<reference evidence="2 3" key="1">
    <citation type="submission" date="2019-02" db="EMBL/GenBank/DDBJ databases">
        <authorList>
            <person name="Li Y."/>
        </authorList>
    </citation>
    <scope>NUCLEOTIDE SEQUENCE [LARGE SCALE GENOMIC DNA]</scope>
    <source>
        <strain evidence="2 3">30C10-4-7</strain>
    </source>
</reference>
<protein>
    <submittedName>
        <fullName evidence="2">DUF2291 family protein</fullName>
    </submittedName>
</protein>
<dbReference type="Proteomes" id="UP000292855">
    <property type="component" value="Unassembled WGS sequence"/>
</dbReference>
<organism evidence="2 3">
    <name type="scientific">Sphingobacterium corticibacterium</name>
    <dbReference type="NCBI Taxonomy" id="2484746"/>
    <lineage>
        <taxon>Bacteria</taxon>
        <taxon>Pseudomonadati</taxon>
        <taxon>Bacteroidota</taxon>
        <taxon>Sphingobacteriia</taxon>
        <taxon>Sphingobacteriales</taxon>
        <taxon>Sphingobacteriaceae</taxon>
        <taxon>Sphingobacterium</taxon>
    </lineage>
</organism>
<feature type="transmembrane region" description="Helical" evidence="1">
    <location>
        <begin position="15"/>
        <end position="34"/>
    </location>
</feature>
<name>A0A4V2DC11_9SPHI</name>
<dbReference type="InterPro" id="IPR014582">
    <property type="entry name" value="UCP033535_lipo"/>
</dbReference>
<dbReference type="RefSeq" id="WP_130141786.1">
    <property type="nucleotide sequence ID" value="NZ_SGIT01000002.1"/>
</dbReference>
<dbReference type="Gene3D" id="2.40.50.420">
    <property type="entry name" value="Envelope glycoprotein gp160, DUF2291, alpha/beta domain"/>
    <property type="match status" value="1"/>
</dbReference>
<keyword evidence="1" id="KW-1133">Transmembrane helix</keyword>
<dbReference type="EMBL" id="SGIT01000002">
    <property type="protein sequence ID" value="RZF59868.1"/>
    <property type="molecule type" value="Genomic_DNA"/>
</dbReference>
<evidence type="ECO:0000313" key="2">
    <source>
        <dbReference type="EMBL" id="RZF59868.1"/>
    </source>
</evidence>
<proteinExistence type="predicted"/>
<keyword evidence="3" id="KW-1185">Reference proteome</keyword>
<evidence type="ECO:0000313" key="3">
    <source>
        <dbReference type="Proteomes" id="UP000292855"/>
    </source>
</evidence>
<keyword evidence="1" id="KW-0812">Transmembrane</keyword>
<sequence length="218" mass="24464">MVKNDKGIQPKKRKALKYGLIGLVAVFLIYHSFYVVSLDSHKNDGDEEDVAQLADVYFLQSLPEILANAPQPCTLLATLSQKDQDWASYGKQTNIGNRYYFLIRGEGSVQEIKDSYVRVVFGEGEQACSLRIATVYIFGNEIRDASGKLALADVGELTKFNAISERLNKRVREEIIPEFLEKVQVGQKVQLAGAFALNRRLGVMDDFEVMPVQLQIVD</sequence>
<dbReference type="SUPFAM" id="SSF141318">
    <property type="entry name" value="TM0957-like"/>
    <property type="match status" value="1"/>
</dbReference>
<gene>
    <name evidence="2" type="ORF">EWE74_12060</name>
</gene>
<dbReference type="Gene3D" id="1.10.10.1260">
    <property type="entry name" value="Envelope glycoprotein gp160, DUF2291, helical domain"/>
    <property type="match status" value="1"/>
</dbReference>
<dbReference type="AlphaFoldDB" id="A0A4V2DC11"/>
<dbReference type="Pfam" id="PF10054">
    <property type="entry name" value="DUF2291"/>
    <property type="match status" value="1"/>
</dbReference>